<dbReference type="InterPro" id="IPR012337">
    <property type="entry name" value="RNaseH-like_sf"/>
</dbReference>
<keyword evidence="8" id="KW-1185">Reference proteome</keyword>
<protein>
    <submittedName>
        <fullName evidence="7">rRNA methyltransferase 3, mitochondrial</fullName>
    </submittedName>
</protein>
<organism evidence="7 8">
    <name type="scientific">Holothuria leucospilota</name>
    <name type="common">Black long sea cucumber</name>
    <name type="synonym">Mertensiothuria leucospilota</name>
    <dbReference type="NCBI Taxonomy" id="206669"/>
    <lineage>
        <taxon>Eukaryota</taxon>
        <taxon>Metazoa</taxon>
        <taxon>Echinodermata</taxon>
        <taxon>Eleutherozoa</taxon>
        <taxon>Echinozoa</taxon>
        <taxon>Holothuroidea</taxon>
        <taxon>Aspidochirotacea</taxon>
        <taxon>Aspidochirotida</taxon>
        <taxon>Holothuriidae</taxon>
        <taxon>Holothuria</taxon>
    </lineage>
</organism>
<evidence type="ECO:0000259" key="6">
    <source>
        <dbReference type="Pfam" id="PF22435"/>
    </source>
</evidence>
<evidence type="ECO:0000256" key="3">
    <source>
        <dbReference type="SAM" id="MobiDB-lite"/>
    </source>
</evidence>
<dbReference type="GO" id="GO:0032259">
    <property type="term" value="P:methylation"/>
    <property type="evidence" value="ECO:0007669"/>
    <property type="project" value="UniProtKB-KW"/>
</dbReference>
<dbReference type="GO" id="GO:0006396">
    <property type="term" value="P:RNA processing"/>
    <property type="evidence" value="ECO:0007669"/>
    <property type="project" value="InterPro"/>
</dbReference>
<feature type="region of interest" description="Disordered" evidence="3">
    <location>
        <begin position="299"/>
        <end position="388"/>
    </location>
</feature>
<feature type="compositionally biased region" description="Polar residues" evidence="3">
    <location>
        <begin position="302"/>
        <end position="332"/>
    </location>
</feature>
<proteinExistence type="predicted"/>
<evidence type="ECO:0000256" key="1">
    <source>
        <dbReference type="ARBA" id="ARBA00022603"/>
    </source>
</evidence>
<reference evidence="7" key="1">
    <citation type="submission" date="2021-10" db="EMBL/GenBank/DDBJ databases">
        <title>Tropical sea cucumber genome reveals ecological adaptation and Cuvierian tubules defense mechanism.</title>
        <authorList>
            <person name="Chen T."/>
        </authorList>
    </citation>
    <scope>NUCLEOTIDE SEQUENCE</scope>
    <source>
        <strain evidence="7">Nanhai2018</strain>
        <tissue evidence="7">Muscle</tissue>
    </source>
</reference>
<feature type="compositionally biased region" description="Low complexity" evidence="3">
    <location>
        <begin position="364"/>
        <end position="377"/>
    </location>
</feature>
<dbReference type="AlphaFoldDB" id="A0A9Q1HF26"/>
<dbReference type="Gene3D" id="3.40.1280.10">
    <property type="match status" value="1"/>
</dbReference>
<feature type="domain" description="tRNA/rRNA methyltransferase SpoU type" evidence="4">
    <location>
        <begin position="1081"/>
        <end position="1236"/>
    </location>
</feature>
<sequence length="1250" mass="140447">MAAYIGTNMSLQRAVIFMQSHLSVARNSIIRHQNAHMHNSLPRRGRVLRRRPLQVIMHDVGESGKPNVTPPQSSPYEPETGVGLYNSIAAKRVRIQGERPSDTYFSKRKVSYNGEGGDSLDYAEHGDISAPEPQQELKYSKRTVTDKRFGKVMASAKNRKQRDRSNKVVLEGYRLIRDALLAGARAHTIFFTLLSNIEGLPINRKVTELVMIPYKEFQLWSDLATPQGIVGARKVDFKQVFEGCSDSSYTIVLIICLQETCCRHCVEKVMPRKDRLKRLNEAKNVAASAKSRKLEAFFKRPGSNSTPSDSQPAAAANPSSDEQSTVEPTVSSNPPAPAAAANPLSDNHSDSTGPLLPLPQPVTSGESSSEGPSSSGSLKGVTESKKRRNPKVQIVKGWGYNWLQYEEADGFVTQVWCQVCRDHYKTTDSAGTGALHDGQVRLCDLEKFVCGTNNVKKDTAKSHAASKSHTFAVQQKTPVHQCELYRSFTKMDDDFKGRMEKLFDIAYTIAYTEQPFLMYKTWTSIEKKHHVDLGTRYINRKACKDFISHIAGAMVEELEKEFTQEPFYCSILFDGSTDKSISEKEVVSIKLLENGVPKIKLLGTLLCRGSFQRDHRCVCCSWAGSEHKFGASAADGAAVNFGEINGVMTKLKQQHAPWMIKIHCIAHRLELALNDAFKGTYFEQIDQVMMNLYYMYRRSAKRWRELQSVANILNEHVVKPARSQGTRWIDHRRKALECLDRNYHCLITQFEEKSTGLRTDIPAADAAKMKGFLKQMKSTKFILFLVGYRDLVEDLADLSLAFQAEDNELPICHIRSRVLLTQEMLEGKKDDPGYRVKAALSALETRSDEDIFEYNGVALKYHEQDVTHFKRVMSDTIDRVVTCTERRFASLIHDPVIQAADILDPSNFPQDSSAFIKYGLDELDTITNHFSALLEEKGCNISQVARERVRAKDDIIRHHKDDGLLALWENMLQHKAHKYPNLLHVVRIFLVCPVSTSQVERQFSAIKSFLGDWRLSLKTSTIEMLLRICTEGPSPVAFNAEMAVKRWWSSAVRRPGPQEGVFSKPTNEMIAKDESDPSIPLTLICDNIRDPGNLGTILRAAAAANCEKILVTKGCVDIWDPKVLRAGAGAHFHIPIIGRATWSEVSNYIYPNTALYVADTFKGENMARKDKPLSQIPHSDLDWTMQTALVIGGETEGISQEAFDLCQNTDGMALYIPMSEGVDSLNAAMSATVMLFEAKRQWLVHQKTKR</sequence>
<dbReference type="SUPFAM" id="SSF55315">
    <property type="entry name" value="L30e-like"/>
    <property type="match status" value="1"/>
</dbReference>
<dbReference type="GO" id="GO:0003723">
    <property type="term" value="F:RNA binding"/>
    <property type="evidence" value="ECO:0007669"/>
    <property type="project" value="InterPro"/>
</dbReference>
<accession>A0A9Q1HF26</accession>
<dbReference type="GO" id="GO:0008173">
    <property type="term" value="F:RNA methyltransferase activity"/>
    <property type="evidence" value="ECO:0007669"/>
    <property type="project" value="InterPro"/>
</dbReference>
<feature type="domain" description="MRM3-like substrate binding" evidence="6">
    <location>
        <begin position="153"/>
        <end position="231"/>
    </location>
</feature>
<dbReference type="PANTHER" id="PTHR46880:SF9">
    <property type="entry name" value="ZINC FINGER PROTEIN 862"/>
    <property type="match status" value="1"/>
</dbReference>
<dbReference type="EMBL" id="JAIZAY010000004">
    <property type="protein sequence ID" value="KAJ8043964.1"/>
    <property type="molecule type" value="Genomic_DNA"/>
</dbReference>
<evidence type="ECO:0000313" key="7">
    <source>
        <dbReference type="EMBL" id="KAJ8043964.1"/>
    </source>
</evidence>
<evidence type="ECO:0000313" key="8">
    <source>
        <dbReference type="Proteomes" id="UP001152320"/>
    </source>
</evidence>
<dbReference type="SUPFAM" id="SSF53098">
    <property type="entry name" value="Ribonuclease H-like"/>
    <property type="match status" value="1"/>
</dbReference>
<evidence type="ECO:0000259" key="4">
    <source>
        <dbReference type="Pfam" id="PF00588"/>
    </source>
</evidence>
<keyword evidence="1 7" id="KW-0489">Methyltransferase</keyword>
<dbReference type="Pfam" id="PF22435">
    <property type="entry name" value="MRM3-like_sub_bind"/>
    <property type="match status" value="1"/>
</dbReference>
<feature type="domain" description="HAT C-terminal dimerisation" evidence="5">
    <location>
        <begin position="964"/>
        <end position="1026"/>
    </location>
</feature>
<dbReference type="InterPro" id="IPR029028">
    <property type="entry name" value="Alpha/beta_knot_MTases"/>
</dbReference>
<dbReference type="CDD" id="cd18106">
    <property type="entry name" value="SpoU-like_RNMTL1"/>
    <property type="match status" value="1"/>
</dbReference>
<dbReference type="PANTHER" id="PTHR46880">
    <property type="entry name" value="RAS-ASSOCIATING DOMAIN-CONTAINING PROTEIN"/>
    <property type="match status" value="1"/>
</dbReference>
<evidence type="ECO:0000256" key="2">
    <source>
        <dbReference type="ARBA" id="ARBA00022679"/>
    </source>
</evidence>
<dbReference type="Pfam" id="PF05699">
    <property type="entry name" value="Dimer_Tnp_hAT"/>
    <property type="match status" value="1"/>
</dbReference>
<dbReference type="InterPro" id="IPR008906">
    <property type="entry name" value="HATC_C_dom"/>
</dbReference>
<keyword evidence="2" id="KW-0808">Transferase</keyword>
<dbReference type="Pfam" id="PF00588">
    <property type="entry name" value="SpoU_methylase"/>
    <property type="match status" value="1"/>
</dbReference>
<dbReference type="InterPro" id="IPR053888">
    <property type="entry name" value="MRM3-like_sub_bind"/>
</dbReference>
<dbReference type="InterPro" id="IPR029026">
    <property type="entry name" value="tRNA_m1G_MTases_N"/>
</dbReference>
<dbReference type="Gene3D" id="3.30.1330.30">
    <property type="match status" value="1"/>
</dbReference>
<dbReference type="Proteomes" id="UP001152320">
    <property type="component" value="Chromosome 4"/>
</dbReference>
<dbReference type="OrthoDB" id="270651at2759"/>
<comment type="caution">
    <text evidence="7">The sequence shown here is derived from an EMBL/GenBank/DDBJ whole genome shotgun (WGS) entry which is preliminary data.</text>
</comment>
<dbReference type="GO" id="GO:0046983">
    <property type="term" value="F:protein dimerization activity"/>
    <property type="evidence" value="ECO:0007669"/>
    <property type="project" value="InterPro"/>
</dbReference>
<dbReference type="InterPro" id="IPR001537">
    <property type="entry name" value="SpoU_MeTrfase"/>
</dbReference>
<gene>
    <name evidence="7" type="ORF">HOLleu_11294</name>
</gene>
<evidence type="ECO:0000259" key="5">
    <source>
        <dbReference type="Pfam" id="PF05699"/>
    </source>
</evidence>
<name>A0A9Q1HF26_HOLLE</name>
<dbReference type="InterPro" id="IPR029064">
    <property type="entry name" value="Ribosomal_eL30-like_sf"/>
</dbReference>
<dbReference type="SUPFAM" id="SSF75217">
    <property type="entry name" value="alpha/beta knot"/>
    <property type="match status" value="1"/>
</dbReference>